<reference evidence="8 9" key="1">
    <citation type="submission" date="2018-06" db="EMBL/GenBank/DDBJ databases">
        <title>Genomic Encyclopedia of Type Strains, Phase III (KMG-III): the genomes of soil and plant-associated and newly described type strains.</title>
        <authorList>
            <person name="Whitman W."/>
        </authorList>
    </citation>
    <scope>NUCLEOTIDE SEQUENCE [LARGE SCALE GENOMIC DNA]</scope>
    <source>
        <strain evidence="8 9">CECT 7646</strain>
    </source>
</reference>
<dbReference type="Gene3D" id="2.60.120.10">
    <property type="entry name" value="Jelly Rolls"/>
    <property type="match status" value="1"/>
</dbReference>
<comment type="subunit">
    <text evidence="7">Homodimer.</text>
</comment>
<dbReference type="GO" id="GO:0008830">
    <property type="term" value="F:dTDP-4-dehydrorhamnose 3,5-epimerase activity"/>
    <property type="evidence" value="ECO:0007669"/>
    <property type="project" value="UniProtKB-UniRule"/>
</dbReference>
<dbReference type="InterPro" id="IPR014710">
    <property type="entry name" value="RmlC-like_jellyroll"/>
</dbReference>
<evidence type="ECO:0000256" key="4">
    <source>
        <dbReference type="ARBA" id="ARBA00019595"/>
    </source>
</evidence>
<dbReference type="AlphaFoldDB" id="A0A318SZW5"/>
<keyword evidence="9" id="KW-1185">Reference proteome</keyword>
<evidence type="ECO:0000313" key="9">
    <source>
        <dbReference type="Proteomes" id="UP000247540"/>
    </source>
</evidence>
<evidence type="ECO:0000313" key="8">
    <source>
        <dbReference type="EMBL" id="PYE78711.1"/>
    </source>
</evidence>
<dbReference type="EMBL" id="QJTC01000005">
    <property type="protein sequence ID" value="PYE78711.1"/>
    <property type="molecule type" value="Genomic_DNA"/>
</dbReference>
<dbReference type="GO" id="GO:0000271">
    <property type="term" value="P:polysaccharide biosynthetic process"/>
    <property type="evidence" value="ECO:0007669"/>
    <property type="project" value="TreeGrafter"/>
</dbReference>
<dbReference type="Pfam" id="PF00908">
    <property type="entry name" value="dTDP_sugar_isom"/>
    <property type="match status" value="1"/>
</dbReference>
<organism evidence="8 9">
    <name type="scientific">Xylophilus ampelinus</name>
    <dbReference type="NCBI Taxonomy" id="54067"/>
    <lineage>
        <taxon>Bacteria</taxon>
        <taxon>Pseudomonadati</taxon>
        <taxon>Pseudomonadota</taxon>
        <taxon>Betaproteobacteria</taxon>
        <taxon>Burkholderiales</taxon>
        <taxon>Xylophilus</taxon>
    </lineage>
</organism>
<evidence type="ECO:0000256" key="3">
    <source>
        <dbReference type="ARBA" id="ARBA00012098"/>
    </source>
</evidence>
<keyword evidence="7" id="KW-0413">Isomerase</keyword>
<dbReference type="GO" id="GO:0019305">
    <property type="term" value="P:dTDP-rhamnose biosynthetic process"/>
    <property type="evidence" value="ECO:0007669"/>
    <property type="project" value="UniProtKB-UniRule"/>
</dbReference>
<comment type="function">
    <text evidence="2 7">Catalyzes the epimerization of the C3' and C5'positions of dTDP-6-deoxy-D-xylo-4-hexulose, forming dTDP-6-deoxy-L-lyxo-4-hexulose.</text>
</comment>
<evidence type="ECO:0000256" key="7">
    <source>
        <dbReference type="RuleBase" id="RU364069"/>
    </source>
</evidence>
<comment type="catalytic activity">
    <reaction evidence="1 7">
        <text>dTDP-4-dehydro-6-deoxy-alpha-D-glucose = dTDP-4-dehydro-beta-L-rhamnose</text>
        <dbReference type="Rhea" id="RHEA:16969"/>
        <dbReference type="ChEBI" id="CHEBI:57649"/>
        <dbReference type="ChEBI" id="CHEBI:62830"/>
        <dbReference type="EC" id="5.1.3.13"/>
    </reaction>
</comment>
<feature type="active site" description="Proton donor" evidence="5">
    <location>
        <position position="131"/>
    </location>
</feature>
<dbReference type="SUPFAM" id="SSF51182">
    <property type="entry name" value="RmlC-like cupins"/>
    <property type="match status" value="1"/>
</dbReference>
<dbReference type="PANTHER" id="PTHR21047:SF2">
    <property type="entry name" value="THYMIDINE DIPHOSPHO-4-KETO-RHAMNOSE 3,5-EPIMERASE"/>
    <property type="match status" value="1"/>
</dbReference>
<feature type="active site" description="Proton acceptor" evidence="5">
    <location>
        <position position="62"/>
    </location>
</feature>
<evidence type="ECO:0000256" key="2">
    <source>
        <dbReference type="ARBA" id="ARBA00001997"/>
    </source>
</evidence>
<proteinExistence type="inferred from homology"/>
<dbReference type="UniPathway" id="UPA00124"/>
<evidence type="ECO:0000256" key="6">
    <source>
        <dbReference type="PIRSR" id="PIRSR600888-3"/>
    </source>
</evidence>
<accession>A0A318SZW5</accession>
<dbReference type="InterPro" id="IPR011051">
    <property type="entry name" value="RmlC_Cupin_sf"/>
</dbReference>
<comment type="caution">
    <text evidence="8">The sequence shown here is derived from an EMBL/GenBank/DDBJ whole genome shotgun (WGS) entry which is preliminary data.</text>
</comment>
<dbReference type="PANTHER" id="PTHR21047">
    <property type="entry name" value="DTDP-6-DEOXY-D-GLUCOSE-3,5 EPIMERASE"/>
    <property type="match status" value="1"/>
</dbReference>
<sequence length="182" mass="20484">MKVIATSIPEVLILEPKVFGDSRGFFFESFNHRAFEAAVGHTVSFVQDNHSRSAQGVLRGLHYQLRQAQGKLVRVVRGAVYDVAVDIRKQSKTFGQWVGVQLSEENQRQMWVPPGFAHGFLVTSESADFLYKTTDYYAPEFERCIAWNDPKLAIPWPLQGCQAQLSGKDAAAQAFRDADVFE</sequence>
<comment type="similarity">
    <text evidence="7">Belongs to the dTDP-4-dehydrorhamnose 3,5-epimerase family.</text>
</comment>
<evidence type="ECO:0000256" key="1">
    <source>
        <dbReference type="ARBA" id="ARBA00001298"/>
    </source>
</evidence>
<dbReference type="OrthoDB" id="9800680at2"/>
<dbReference type="InterPro" id="IPR000888">
    <property type="entry name" value="RmlC-like"/>
</dbReference>
<dbReference type="Proteomes" id="UP000247540">
    <property type="component" value="Unassembled WGS sequence"/>
</dbReference>
<dbReference type="CDD" id="cd00438">
    <property type="entry name" value="cupin_RmlC"/>
    <property type="match status" value="1"/>
</dbReference>
<feature type="site" description="Participates in a stacking interaction with the thymidine ring of dTDP-4-oxo-6-deoxyglucose" evidence="6">
    <location>
        <position position="137"/>
    </location>
</feature>
<evidence type="ECO:0000256" key="5">
    <source>
        <dbReference type="PIRSR" id="PIRSR600888-1"/>
    </source>
</evidence>
<name>A0A318SZW5_9BURK</name>
<dbReference type="EC" id="5.1.3.13" evidence="3 7"/>
<dbReference type="RefSeq" id="WP_110464992.1">
    <property type="nucleotide sequence ID" value="NZ_JAMOFZ010000005.1"/>
</dbReference>
<protein>
    <recommendedName>
        <fullName evidence="4 7">dTDP-4-dehydrorhamnose 3,5-epimerase</fullName>
        <ecNumber evidence="3 7">5.1.3.13</ecNumber>
    </recommendedName>
    <alternativeName>
        <fullName evidence="7">Thymidine diphospho-4-keto-rhamnose 3,5-epimerase</fullName>
    </alternativeName>
</protein>
<dbReference type="GO" id="GO:0005829">
    <property type="term" value="C:cytosol"/>
    <property type="evidence" value="ECO:0007669"/>
    <property type="project" value="TreeGrafter"/>
</dbReference>
<comment type="pathway">
    <text evidence="7">Carbohydrate biosynthesis; dTDP-L-rhamnose biosynthesis.</text>
</comment>
<gene>
    <name evidence="8" type="ORF">DFQ15_10570</name>
</gene>
<dbReference type="NCBIfam" id="TIGR01221">
    <property type="entry name" value="rmlC"/>
    <property type="match status" value="1"/>
</dbReference>